<dbReference type="Proteomes" id="UP000011996">
    <property type="component" value="Unassembled WGS sequence"/>
</dbReference>
<dbReference type="AlphaFoldDB" id="M5SBC8"/>
<reference evidence="1 2" key="1">
    <citation type="journal article" date="2013" name="Mar. Genomics">
        <title>Expression of sulfatases in Rhodopirellula baltica and the diversity of sulfatases in the genus Rhodopirellula.</title>
        <authorList>
            <person name="Wegner C.E."/>
            <person name="Richter-Heitmann T."/>
            <person name="Klindworth A."/>
            <person name="Klockow C."/>
            <person name="Richter M."/>
            <person name="Achstetter T."/>
            <person name="Glockner F.O."/>
            <person name="Harder J."/>
        </authorList>
    </citation>
    <scope>NUCLEOTIDE SEQUENCE [LARGE SCALE GENOMIC DNA]</scope>
    <source>
        <strain evidence="1 2">SH398</strain>
    </source>
</reference>
<protein>
    <submittedName>
        <fullName evidence="1">Uncharacterized protein</fullName>
    </submittedName>
</protein>
<sequence length="47" mass="5180">MLAGERPIAMAYISRLALFQSIGGNAMCNMAYAGRLQIAKWTLQMCN</sequence>
<accession>M5SBC8</accession>
<proteinExistence type="predicted"/>
<evidence type="ECO:0000313" key="1">
    <source>
        <dbReference type="EMBL" id="EMI28776.1"/>
    </source>
</evidence>
<gene>
    <name evidence="1" type="ORF">RESH_00685</name>
</gene>
<organism evidence="1 2">
    <name type="scientific">Rhodopirellula europaea SH398</name>
    <dbReference type="NCBI Taxonomy" id="1263868"/>
    <lineage>
        <taxon>Bacteria</taxon>
        <taxon>Pseudomonadati</taxon>
        <taxon>Planctomycetota</taxon>
        <taxon>Planctomycetia</taxon>
        <taxon>Pirellulales</taxon>
        <taxon>Pirellulaceae</taxon>
        <taxon>Rhodopirellula</taxon>
    </lineage>
</organism>
<name>M5SBC8_9BACT</name>
<dbReference type="STRING" id="1263868.RESH_00685"/>
<dbReference type="EMBL" id="ANOF01000020">
    <property type="protein sequence ID" value="EMI28776.1"/>
    <property type="molecule type" value="Genomic_DNA"/>
</dbReference>
<comment type="caution">
    <text evidence="1">The sequence shown here is derived from an EMBL/GenBank/DDBJ whole genome shotgun (WGS) entry which is preliminary data.</text>
</comment>
<dbReference type="PATRIC" id="fig|1263868.3.peg.745"/>
<evidence type="ECO:0000313" key="2">
    <source>
        <dbReference type="Proteomes" id="UP000011996"/>
    </source>
</evidence>